<comment type="caution">
    <text evidence="1">The sequence shown here is derived from an EMBL/GenBank/DDBJ whole genome shotgun (WGS) entry which is preliminary data.</text>
</comment>
<keyword evidence="2" id="KW-1185">Reference proteome</keyword>
<evidence type="ECO:0000313" key="1">
    <source>
        <dbReference type="EMBL" id="GFO02480.1"/>
    </source>
</evidence>
<dbReference type="Proteomes" id="UP000735302">
    <property type="component" value="Unassembled WGS sequence"/>
</dbReference>
<name>A0AAV4A520_9GAST</name>
<keyword evidence="1" id="KW-0695">RNA-directed DNA polymerase</keyword>
<dbReference type="EMBL" id="BLXT01003598">
    <property type="protein sequence ID" value="GFO02480.1"/>
    <property type="molecule type" value="Genomic_DNA"/>
</dbReference>
<evidence type="ECO:0000313" key="2">
    <source>
        <dbReference type="Proteomes" id="UP000735302"/>
    </source>
</evidence>
<reference evidence="1 2" key="1">
    <citation type="journal article" date="2021" name="Elife">
        <title>Chloroplast acquisition without the gene transfer in kleptoplastic sea slugs, Plakobranchus ocellatus.</title>
        <authorList>
            <person name="Maeda T."/>
            <person name="Takahashi S."/>
            <person name="Yoshida T."/>
            <person name="Shimamura S."/>
            <person name="Takaki Y."/>
            <person name="Nagai Y."/>
            <person name="Toyoda A."/>
            <person name="Suzuki Y."/>
            <person name="Arimoto A."/>
            <person name="Ishii H."/>
            <person name="Satoh N."/>
            <person name="Nishiyama T."/>
            <person name="Hasebe M."/>
            <person name="Maruyama T."/>
            <person name="Minagawa J."/>
            <person name="Obokata J."/>
            <person name="Shigenobu S."/>
        </authorList>
    </citation>
    <scope>NUCLEOTIDE SEQUENCE [LARGE SCALE GENOMIC DNA]</scope>
</reference>
<dbReference type="AlphaFoldDB" id="A0AAV4A520"/>
<sequence length="94" mass="10560">MRIVIIFPSNCHGRTHSNIREENGRGKFMDRELGKAGYKSQILPIVVGTRGFVGTSGNNPLSKISIKSHRKTKALNALAETAKTRSRWILDRRN</sequence>
<keyword evidence="1" id="KW-0808">Transferase</keyword>
<proteinExistence type="predicted"/>
<protein>
    <submittedName>
        <fullName evidence="1">Reverse transcriptase</fullName>
    </submittedName>
</protein>
<dbReference type="GO" id="GO:0003964">
    <property type="term" value="F:RNA-directed DNA polymerase activity"/>
    <property type="evidence" value="ECO:0007669"/>
    <property type="project" value="UniProtKB-KW"/>
</dbReference>
<keyword evidence="1" id="KW-0548">Nucleotidyltransferase</keyword>
<gene>
    <name evidence="1" type="ORF">PoB_002898500</name>
</gene>
<organism evidence="1 2">
    <name type="scientific">Plakobranchus ocellatus</name>
    <dbReference type="NCBI Taxonomy" id="259542"/>
    <lineage>
        <taxon>Eukaryota</taxon>
        <taxon>Metazoa</taxon>
        <taxon>Spiralia</taxon>
        <taxon>Lophotrochozoa</taxon>
        <taxon>Mollusca</taxon>
        <taxon>Gastropoda</taxon>
        <taxon>Heterobranchia</taxon>
        <taxon>Euthyneura</taxon>
        <taxon>Panpulmonata</taxon>
        <taxon>Sacoglossa</taxon>
        <taxon>Placobranchoidea</taxon>
        <taxon>Plakobranchidae</taxon>
        <taxon>Plakobranchus</taxon>
    </lineage>
</organism>
<accession>A0AAV4A520</accession>